<sequence>MRRKISLLLALLLLLFMGAGYLKEATDIAEASNKQVSPTGNITDKKEAQKTLQLLVENLDAASQKDVNRYVDTLVTSAQTSTAKEMTVFFKTYTLEHRLLSFQVVKQETDHMLVKTKQQTLNRGTSQYKDHITHANHTFVKENNKWKIEETIMTQTEFINP</sequence>
<evidence type="ECO:0000313" key="2">
    <source>
        <dbReference type="Proteomes" id="UP000277864"/>
    </source>
</evidence>
<evidence type="ECO:0000313" key="1">
    <source>
        <dbReference type="EMBL" id="RST88854.1"/>
    </source>
</evidence>
<protein>
    <recommendedName>
        <fullName evidence="3">SnoaL-like domain-containing protein</fullName>
    </recommendedName>
</protein>
<comment type="caution">
    <text evidence="1">The sequence shown here is derived from an EMBL/GenBank/DDBJ whole genome shotgun (WGS) entry which is preliminary data.</text>
</comment>
<name>A0A3R9YDP3_9ENTE</name>
<organism evidence="1 2">
    <name type="scientific">Vagococcus humatus</name>
    <dbReference type="NCBI Taxonomy" id="1889241"/>
    <lineage>
        <taxon>Bacteria</taxon>
        <taxon>Bacillati</taxon>
        <taxon>Bacillota</taxon>
        <taxon>Bacilli</taxon>
        <taxon>Lactobacillales</taxon>
        <taxon>Enterococcaceae</taxon>
        <taxon>Vagococcus</taxon>
    </lineage>
</organism>
<gene>
    <name evidence="1" type="ORF">C7P63_08515</name>
</gene>
<dbReference type="OrthoDB" id="2186514at2"/>
<accession>A0A3R9YDP3</accession>
<dbReference type="Proteomes" id="UP000277864">
    <property type="component" value="Unassembled WGS sequence"/>
</dbReference>
<proteinExistence type="predicted"/>
<keyword evidence="2" id="KW-1185">Reference proteome</keyword>
<reference evidence="1 2" key="1">
    <citation type="submission" date="2018-03" db="EMBL/GenBank/DDBJ databases">
        <authorList>
            <person name="Gulvik C.A."/>
        </authorList>
    </citation>
    <scope>NUCLEOTIDE SEQUENCE [LARGE SCALE GENOMIC DNA]</scope>
    <source>
        <strain evidence="1 2">JCM 31581</strain>
    </source>
</reference>
<evidence type="ECO:0008006" key="3">
    <source>
        <dbReference type="Google" id="ProtNLM"/>
    </source>
</evidence>
<dbReference type="RefSeq" id="WP_125943733.1">
    <property type="nucleotide sequence ID" value="NZ_PXZH01000005.1"/>
</dbReference>
<dbReference type="AlphaFoldDB" id="A0A3R9YDP3"/>
<dbReference type="EMBL" id="PXZH01000005">
    <property type="protein sequence ID" value="RST88854.1"/>
    <property type="molecule type" value="Genomic_DNA"/>
</dbReference>